<dbReference type="GO" id="GO:0000976">
    <property type="term" value="F:transcription cis-regulatory region binding"/>
    <property type="evidence" value="ECO:0007669"/>
    <property type="project" value="TreeGrafter"/>
</dbReference>
<evidence type="ECO:0000256" key="4">
    <source>
        <dbReference type="PROSITE-ProRule" id="PRU00335"/>
    </source>
</evidence>
<dbReference type="InterPro" id="IPR001647">
    <property type="entry name" value="HTH_TetR"/>
</dbReference>
<feature type="compositionally biased region" description="Low complexity" evidence="5">
    <location>
        <begin position="198"/>
        <end position="207"/>
    </location>
</feature>
<dbReference type="AlphaFoldDB" id="A0A5C8P700"/>
<evidence type="ECO:0000256" key="3">
    <source>
        <dbReference type="ARBA" id="ARBA00023163"/>
    </source>
</evidence>
<evidence type="ECO:0000256" key="5">
    <source>
        <dbReference type="SAM" id="MobiDB-lite"/>
    </source>
</evidence>
<reference evidence="7 8" key="1">
    <citation type="submission" date="2019-06" db="EMBL/GenBank/DDBJ databases">
        <title>New taxonomy in bacterial strain CC-CFT640, isolated from vineyard.</title>
        <authorList>
            <person name="Lin S.-Y."/>
            <person name="Tsai C.-F."/>
            <person name="Young C.-C."/>
        </authorList>
    </citation>
    <scope>NUCLEOTIDE SEQUENCE [LARGE SCALE GENOMIC DNA]</scope>
    <source>
        <strain evidence="7 8">CC-CFT640</strain>
    </source>
</reference>
<dbReference type="RefSeq" id="WP_147852575.1">
    <property type="nucleotide sequence ID" value="NZ_VDUZ01000091.1"/>
</dbReference>
<sequence length="217" mass="23422">MADRQAMIDAFLKLLAEKGWHGFALRDVAEAAGVGLAELYTAFPSRTALVEAFLADIDRTVLDGTAPSLDPDETVRDRLFDTMMRRYDALRPHKEAVAALAEGLARDPLAALTLSRALGRSMAVVLEAAGVSAEGLSGTVRRNALAAMHIAVMRVWLRDDSADQSRTMAALDHRLKRAERWVQSLDRFGKSARRRGRAAASHAAAPEAPDPPANPAA</sequence>
<dbReference type="Proteomes" id="UP000321638">
    <property type="component" value="Unassembled WGS sequence"/>
</dbReference>
<keyword evidence="8" id="KW-1185">Reference proteome</keyword>
<dbReference type="InterPro" id="IPR050109">
    <property type="entry name" value="HTH-type_TetR-like_transc_reg"/>
</dbReference>
<keyword evidence="2 4" id="KW-0238">DNA-binding</keyword>
<dbReference type="InterPro" id="IPR009057">
    <property type="entry name" value="Homeodomain-like_sf"/>
</dbReference>
<feature type="compositionally biased region" description="Pro residues" evidence="5">
    <location>
        <begin position="208"/>
        <end position="217"/>
    </location>
</feature>
<comment type="caution">
    <text evidence="7">The sequence shown here is derived from an EMBL/GenBank/DDBJ whole genome shotgun (WGS) entry which is preliminary data.</text>
</comment>
<gene>
    <name evidence="7" type="ORF">FHP25_39780</name>
</gene>
<dbReference type="PROSITE" id="PS50977">
    <property type="entry name" value="HTH_TETR_2"/>
    <property type="match status" value="1"/>
</dbReference>
<dbReference type="PANTHER" id="PTHR30055:SF234">
    <property type="entry name" value="HTH-TYPE TRANSCRIPTIONAL REGULATOR BETI"/>
    <property type="match status" value="1"/>
</dbReference>
<organism evidence="7 8">
    <name type="scientific">Vineibacter terrae</name>
    <dbReference type="NCBI Taxonomy" id="2586908"/>
    <lineage>
        <taxon>Bacteria</taxon>
        <taxon>Pseudomonadati</taxon>
        <taxon>Pseudomonadota</taxon>
        <taxon>Alphaproteobacteria</taxon>
        <taxon>Hyphomicrobiales</taxon>
        <taxon>Vineibacter</taxon>
    </lineage>
</organism>
<dbReference type="EMBL" id="VDUZ01000091">
    <property type="protein sequence ID" value="TXL69274.1"/>
    <property type="molecule type" value="Genomic_DNA"/>
</dbReference>
<feature type="DNA-binding region" description="H-T-H motif" evidence="4">
    <location>
        <begin position="24"/>
        <end position="43"/>
    </location>
</feature>
<dbReference type="PANTHER" id="PTHR30055">
    <property type="entry name" value="HTH-TYPE TRANSCRIPTIONAL REGULATOR RUTR"/>
    <property type="match status" value="1"/>
</dbReference>
<proteinExistence type="predicted"/>
<protein>
    <submittedName>
        <fullName evidence="7">TetR family transcriptional regulator</fullName>
    </submittedName>
</protein>
<accession>A0A5C8P700</accession>
<evidence type="ECO:0000313" key="8">
    <source>
        <dbReference type="Proteomes" id="UP000321638"/>
    </source>
</evidence>
<feature type="domain" description="HTH tetR-type" evidence="6">
    <location>
        <begin position="1"/>
        <end position="61"/>
    </location>
</feature>
<dbReference type="SUPFAM" id="SSF46689">
    <property type="entry name" value="Homeodomain-like"/>
    <property type="match status" value="1"/>
</dbReference>
<dbReference type="Pfam" id="PF00440">
    <property type="entry name" value="TetR_N"/>
    <property type="match status" value="1"/>
</dbReference>
<evidence type="ECO:0000313" key="7">
    <source>
        <dbReference type="EMBL" id="TXL69274.1"/>
    </source>
</evidence>
<dbReference type="OrthoDB" id="7828598at2"/>
<feature type="region of interest" description="Disordered" evidence="5">
    <location>
        <begin position="190"/>
        <end position="217"/>
    </location>
</feature>
<keyword evidence="3" id="KW-0804">Transcription</keyword>
<dbReference type="Gene3D" id="1.10.357.10">
    <property type="entry name" value="Tetracycline Repressor, domain 2"/>
    <property type="match status" value="1"/>
</dbReference>
<name>A0A5C8P700_9HYPH</name>
<evidence type="ECO:0000256" key="1">
    <source>
        <dbReference type="ARBA" id="ARBA00023015"/>
    </source>
</evidence>
<evidence type="ECO:0000256" key="2">
    <source>
        <dbReference type="ARBA" id="ARBA00023125"/>
    </source>
</evidence>
<keyword evidence="1" id="KW-0805">Transcription regulation</keyword>
<dbReference type="PRINTS" id="PR00455">
    <property type="entry name" value="HTHTETR"/>
</dbReference>
<dbReference type="GO" id="GO:0003700">
    <property type="term" value="F:DNA-binding transcription factor activity"/>
    <property type="evidence" value="ECO:0007669"/>
    <property type="project" value="TreeGrafter"/>
</dbReference>
<evidence type="ECO:0000259" key="6">
    <source>
        <dbReference type="PROSITE" id="PS50977"/>
    </source>
</evidence>